<gene>
    <name evidence="4" type="ORF">S01H1_45585</name>
</gene>
<dbReference type="Gene3D" id="3.30.450.90">
    <property type="match status" value="1"/>
</dbReference>
<dbReference type="Pfam" id="PF00437">
    <property type="entry name" value="T2SSE"/>
    <property type="match status" value="1"/>
</dbReference>
<dbReference type="EMBL" id="BARS01029140">
    <property type="protein sequence ID" value="GAG01307.1"/>
    <property type="molecule type" value="Genomic_DNA"/>
</dbReference>
<evidence type="ECO:0000256" key="2">
    <source>
        <dbReference type="ARBA" id="ARBA00022840"/>
    </source>
</evidence>
<keyword evidence="2" id="KW-0067">ATP-binding</keyword>
<evidence type="ECO:0000259" key="3">
    <source>
        <dbReference type="Pfam" id="PF00437"/>
    </source>
</evidence>
<dbReference type="FunFam" id="3.30.450.90:FF:000001">
    <property type="entry name" value="Type II secretion system ATPase GspE"/>
    <property type="match status" value="1"/>
</dbReference>
<evidence type="ECO:0000313" key="4">
    <source>
        <dbReference type="EMBL" id="GAG01307.1"/>
    </source>
</evidence>
<keyword evidence="1" id="KW-0547">Nucleotide-binding</keyword>
<dbReference type="GO" id="GO:0016887">
    <property type="term" value="F:ATP hydrolysis activity"/>
    <property type="evidence" value="ECO:0007669"/>
    <property type="project" value="TreeGrafter"/>
</dbReference>
<dbReference type="GO" id="GO:0005886">
    <property type="term" value="C:plasma membrane"/>
    <property type="evidence" value="ECO:0007669"/>
    <property type="project" value="TreeGrafter"/>
</dbReference>
<dbReference type="SUPFAM" id="SSF52540">
    <property type="entry name" value="P-loop containing nucleoside triphosphate hydrolases"/>
    <property type="match status" value="1"/>
</dbReference>
<sequence length="264" mass="29081">ATREEILSAINTAYQLNSGQAQRVIEQLDTGDLSQDGQTTNEDLLDVASRAPVIKLVNLVLLEAVKRRASDVHVQPYSDRLVVRLRIDGVLHDVFTPPKALQAEVISRIKVMGGMNIAEHRIPQDGRATVEVGDRVVDMRIATLPTSFGERAVIRLLDKSARQYDLSDLGMPPDALAVFRRLIHQDHGIILVTGPTGSGKSTTLYAALQEINSSQLNILTLEDPIEYRLEGISQTQVSQKKGMTFADGLRNVLRQDPDIIMVGE</sequence>
<feature type="non-terminal residue" evidence="4">
    <location>
        <position position="264"/>
    </location>
</feature>
<dbReference type="GO" id="GO:0005524">
    <property type="term" value="F:ATP binding"/>
    <property type="evidence" value="ECO:0007669"/>
    <property type="project" value="UniProtKB-KW"/>
</dbReference>
<proteinExistence type="predicted"/>
<dbReference type="Gene3D" id="3.40.50.300">
    <property type="entry name" value="P-loop containing nucleotide triphosphate hydrolases"/>
    <property type="match status" value="1"/>
</dbReference>
<feature type="domain" description="Bacterial type II secretion system protein E" evidence="3">
    <location>
        <begin position="48"/>
        <end position="264"/>
    </location>
</feature>
<accession>X0UPV3</accession>
<dbReference type="InterPro" id="IPR027417">
    <property type="entry name" value="P-loop_NTPase"/>
</dbReference>
<dbReference type="InterPro" id="IPR001482">
    <property type="entry name" value="T2SS/T4SS_dom"/>
</dbReference>
<organism evidence="4">
    <name type="scientific">marine sediment metagenome</name>
    <dbReference type="NCBI Taxonomy" id="412755"/>
    <lineage>
        <taxon>unclassified sequences</taxon>
        <taxon>metagenomes</taxon>
        <taxon>ecological metagenomes</taxon>
    </lineage>
</organism>
<evidence type="ECO:0000256" key="1">
    <source>
        <dbReference type="ARBA" id="ARBA00022741"/>
    </source>
</evidence>
<feature type="non-terminal residue" evidence="4">
    <location>
        <position position="1"/>
    </location>
</feature>
<dbReference type="PANTHER" id="PTHR30258">
    <property type="entry name" value="TYPE II SECRETION SYSTEM PROTEIN GSPE-RELATED"/>
    <property type="match status" value="1"/>
</dbReference>
<protein>
    <recommendedName>
        <fullName evidence="3">Bacterial type II secretion system protein E domain-containing protein</fullName>
    </recommendedName>
</protein>
<reference evidence="4" key="1">
    <citation type="journal article" date="2014" name="Front. Microbiol.">
        <title>High frequency of phylogenetically diverse reductive dehalogenase-homologous genes in deep subseafloor sedimentary metagenomes.</title>
        <authorList>
            <person name="Kawai M."/>
            <person name="Futagami T."/>
            <person name="Toyoda A."/>
            <person name="Takaki Y."/>
            <person name="Nishi S."/>
            <person name="Hori S."/>
            <person name="Arai W."/>
            <person name="Tsubouchi T."/>
            <person name="Morono Y."/>
            <person name="Uchiyama I."/>
            <person name="Ito T."/>
            <person name="Fujiyama A."/>
            <person name="Inagaki F."/>
            <person name="Takami H."/>
        </authorList>
    </citation>
    <scope>NUCLEOTIDE SEQUENCE</scope>
    <source>
        <strain evidence="4">Expedition CK06-06</strain>
    </source>
</reference>
<name>X0UPV3_9ZZZZ</name>
<dbReference type="PANTHER" id="PTHR30258:SF2">
    <property type="entry name" value="COMG OPERON PROTEIN 1"/>
    <property type="match status" value="1"/>
</dbReference>
<dbReference type="AlphaFoldDB" id="X0UPV3"/>
<comment type="caution">
    <text evidence="4">The sequence shown here is derived from an EMBL/GenBank/DDBJ whole genome shotgun (WGS) entry which is preliminary data.</text>
</comment>